<dbReference type="AlphaFoldDB" id="A0A5M3XH66"/>
<accession>A0A5M3XH66</accession>
<reference evidence="2 3" key="1">
    <citation type="submission" date="2019-10" db="EMBL/GenBank/DDBJ databases">
        <title>Whole genome shotgun sequence of Acrocarpospora pleiomorpha NBRC 16267.</title>
        <authorList>
            <person name="Ichikawa N."/>
            <person name="Kimura A."/>
            <person name="Kitahashi Y."/>
            <person name="Komaki H."/>
            <person name="Oguchi A."/>
        </authorList>
    </citation>
    <scope>NUCLEOTIDE SEQUENCE [LARGE SCALE GENOMIC DNA]</scope>
    <source>
        <strain evidence="2 3">NBRC 16267</strain>
    </source>
</reference>
<feature type="domain" description="NAD(P)-binding" evidence="1">
    <location>
        <begin position="44"/>
        <end position="195"/>
    </location>
</feature>
<dbReference type="RefSeq" id="WP_170321306.1">
    <property type="nucleotide sequence ID" value="NZ_BAAAHM010000010.1"/>
</dbReference>
<proteinExistence type="predicted"/>
<protein>
    <recommendedName>
        <fullName evidence="1">NAD(P)-binding domain-containing protein</fullName>
    </recommendedName>
</protein>
<dbReference type="Gene3D" id="3.40.50.720">
    <property type="entry name" value="NAD(P)-binding Rossmann-like Domain"/>
    <property type="match status" value="1"/>
</dbReference>
<keyword evidence="3" id="KW-1185">Reference proteome</keyword>
<evidence type="ECO:0000313" key="2">
    <source>
        <dbReference type="EMBL" id="GES18333.1"/>
    </source>
</evidence>
<name>A0A5M3XH66_9ACTN</name>
<organism evidence="2 3">
    <name type="scientific">Acrocarpospora pleiomorpha</name>
    <dbReference type="NCBI Taxonomy" id="90975"/>
    <lineage>
        <taxon>Bacteria</taxon>
        <taxon>Bacillati</taxon>
        <taxon>Actinomycetota</taxon>
        <taxon>Actinomycetes</taxon>
        <taxon>Streptosporangiales</taxon>
        <taxon>Streptosporangiaceae</taxon>
        <taxon>Acrocarpospora</taxon>
    </lineage>
</organism>
<evidence type="ECO:0000259" key="1">
    <source>
        <dbReference type="Pfam" id="PF13460"/>
    </source>
</evidence>
<dbReference type="Pfam" id="PF13460">
    <property type="entry name" value="NAD_binding_10"/>
    <property type="match status" value="1"/>
</dbReference>
<dbReference type="SUPFAM" id="SSF51735">
    <property type="entry name" value="NAD(P)-binding Rossmann-fold domains"/>
    <property type="match status" value="1"/>
</dbReference>
<evidence type="ECO:0000313" key="3">
    <source>
        <dbReference type="Proteomes" id="UP000377595"/>
    </source>
</evidence>
<dbReference type="InterPro" id="IPR036291">
    <property type="entry name" value="NAD(P)-bd_dom_sf"/>
</dbReference>
<comment type="caution">
    <text evidence="2">The sequence shown here is derived from an EMBL/GenBank/DDBJ whole genome shotgun (WGS) entry which is preliminary data.</text>
</comment>
<dbReference type="InterPro" id="IPR016040">
    <property type="entry name" value="NAD(P)-bd_dom"/>
</dbReference>
<dbReference type="EMBL" id="BLAF01000007">
    <property type="protein sequence ID" value="GES18333.1"/>
    <property type="molecule type" value="Genomic_DNA"/>
</dbReference>
<sequence>MVNIVELGPVYTEATTTEFHLVSRAGGWGAREIAERLAHERGHRYTRPADGGVTEAELDRLLAGADALILSPSLNGGAGVMAQPEDGPAAGRTIGHRLLDRLSADRPGVHVVLLSHFLTGHGVNHRNYRAHAHALRALEAHLRAGRNRWTVLRATWLSAIHDPSYQIRLTQDQYADGLVSTESLARAALAAIENPEASTGRTAAVYNLSIPGAAHRDIAGQFATLVPDFEARFVREPVAG</sequence>
<dbReference type="Proteomes" id="UP000377595">
    <property type="component" value="Unassembled WGS sequence"/>
</dbReference>
<gene>
    <name evidence="2" type="ORF">Aple_012280</name>
</gene>